<dbReference type="GeneID" id="54589512"/>
<evidence type="ECO:0000313" key="1">
    <source>
        <dbReference type="EMBL" id="KAF2245286.1"/>
    </source>
</evidence>
<organism evidence="1 2">
    <name type="scientific">Trematosphaeria pertusa</name>
    <dbReference type="NCBI Taxonomy" id="390896"/>
    <lineage>
        <taxon>Eukaryota</taxon>
        <taxon>Fungi</taxon>
        <taxon>Dikarya</taxon>
        <taxon>Ascomycota</taxon>
        <taxon>Pezizomycotina</taxon>
        <taxon>Dothideomycetes</taxon>
        <taxon>Pleosporomycetidae</taxon>
        <taxon>Pleosporales</taxon>
        <taxon>Massarineae</taxon>
        <taxon>Trematosphaeriaceae</taxon>
        <taxon>Trematosphaeria</taxon>
    </lineage>
</organism>
<protein>
    <submittedName>
        <fullName evidence="1">Uncharacterized protein</fullName>
    </submittedName>
</protein>
<dbReference type="OrthoDB" id="5314997at2759"/>
<keyword evidence="2" id="KW-1185">Reference proteome</keyword>
<reference evidence="1" key="1">
    <citation type="journal article" date="2020" name="Stud. Mycol.">
        <title>101 Dothideomycetes genomes: a test case for predicting lifestyles and emergence of pathogens.</title>
        <authorList>
            <person name="Haridas S."/>
            <person name="Albert R."/>
            <person name="Binder M."/>
            <person name="Bloem J."/>
            <person name="Labutti K."/>
            <person name="Salamov A."/>
            <person name="Andreopoulos B."/>
            <person name="Baker S."/>
            <person name="Barry K."/>
            <person name="Bills G."/>
            <person name="Bluhm B."/>
            <person name="Cannon C."/>
            <person name="Castanera R."/>
            <person name="Culley D."/>
            <person name="Daum C."/>
            <person name="Ezra D."/>
            <person name="Gonzalez J."/>
            <person name="Henrissat B."/>
            <person name="Kuo A."/>
            <person name="Liang C."/>
            <person name="Lipzen A."/>
            <person name="Lutzoni F."/>
            <person name="Magnuson J."/>
            <person name="Mondo S."/>
            <person name="Nolan M."/>
            <person name="Ohm R."/>
            <person name="Pangilinan J."/>
            <person name="Park H.-J."/>
            <person name="Ramirez L."/>
            <person name="Alfaro M."/>
            <person name="Sun H."/>
            <person name="Tritt A."/>
            <person name="Yoshinaga Y."/>
            <person name="Zwiers L.-H."/>
            <person name="Turgeon B."/>
            <person name="Goodwin S."/>
            <person name="Spatafora J."/>
            <person name="Crous P."/>
            <person name="Grigoriev I."/>
        </authorList>
    </citation>
    <scope>NUCLEOTIDE SEQUENCE</scope>
    <source>
        <strain evidence="1">CBS 122368</strain>
    </source>
</reference>
<evidence type="ECO:0000313" key="2">
    <source>
        <dbReference type="Proteomes" id="UP000800094"/>
    </source>
</evidence>
<name>A0A6A6I4P8_9PLEO</name>
<dbReference type="RefSeq" id="XP_033680290.1">
    <property type="nucleotide sequence ID" value="XM_033836182.1"/>
</dbReference>
<accession>A0A6A6I4P8</accession>
<proteinExistence type="predicted"/>
<dbReference type="Proteomes" id="UP000800094">
    <property type="component" value="Unassembled WGS sequence"/>
</dbReference>
<dbReference type="EMBL" id="ML987200">
    <property type="protein sequence ID" value="KAF2245286.1"/>
    <property type="molecule type" value="Genomic_DNA"/>
</dbReference>
<gene>
    <name evidence="1" type="ORF">BU26DRAFT_66753</name>
</gene>
<sequence length="265" mass="29602">MRPNTETQPFRFLDLPKEIRLIVYEQLPRKIRHHQARHPDEPSHRVTFIVRSVPVAILATCKLVHDEARPIVAATTAEFILDNPPRIIDSVSGRGEGRMLDAVVRAAVKQYDALEVYRLGEGPCLTLPQLFEGRLRTALESKRSSRFVAKFIHQAGHQLRYGNPENYIHGLRPVHLVKYTLAVSGLGRHWALGADLHALNNRLCERGVAVVCAGVLTAGVAEATSRASSNVLVPHHVDFESYGLGCYIPSLGQMLEETWVTGWLE</sequence>
<dbReference type="AlphaFoldDB" id="A0A6A6I4P8"/>